<feature type="domain" description="Endonuclease/exonuclease/phosphatase" evidence="1">
    <location>
        <begin position="102"/>
        <end position="160"/>
    </location>
</feature>
<organism evidence="2 3">
    <name type="scientific">Araneus ventricosus</name>
    <name type="common">Orbweaver spider</name>
    <name type="synonym">Epeira ventricosa</name>
    <dbReference type="NCBI Taxonomy" id="182803"/>
    <lineage>
        <taxon>Eukaryota</taxon>
        <taxon>Metazoa</taxon>
        <taxon>Ecdysozoa</taxon>
        <taxon>Arthropoda</taxon>
        <taxon>Chelicerata</taxon>
        <taxon>Arachnida</taxon>
        <taxon>Araneae</taxon>
        <taxon>Araneomorphae</taxon>
        <taxon>Entelegynae</taxon>
        <taxon>Araneoidea</taxon>
        <taxon>Araneidae</taxon>
        <taxon>Araneus</taxon>
    </lineage>
</organism>
<dbReference type="InterPro" id="IPR036691">
    <property type="entry name" value="Endo/exonu/phosph_ase_sf"/>
</dbReference>
<dbReference type="Gene3D" id="3.60.10.10">
    <property type="entry name" value="Endonuclease/exonuclease/phosphatase"/>
    <property type="match status" value="1"/>
</dbReference>
<accession>A0A4Y2Q1I4</accession>
<evidence type="ECO:0000313" key="3">
    <source>
        <dbReference type="Proteomes" id="UP000499080"/>
    </source>
</evidence>
<dbReference type="PANTHER" id="PTHR33273:SF4">
    <property type="entry name" value="ENDONUCLEASE_EXONUCLEASE_PHOSPHATASE DOMAIN-CONTAINING PROTEIN"/>
    <property type="match status" value="1"/>
</dbReference>
<dbReference type="GO" id="GO:0003824">
    <property type="term" value="F:catalytic activity"/>
    <property type="evidence" value="ECO:0007669"/>
    <property type="project" value="InterPro"/>
</dbReference>
<proteinExistence type="predicted"/>
<gene>
    <name evidence="2" type="ORF">AVEN_67336_1</name>
</gene>
<dbReference type="OrthoDB" id="6437148at2759"/>
<dbReference type="PANTHER" id="PTHR33273">
    <property type="entry name" value="DOMAIN-CONTAINING PROTEIN, PUTATIVE-RELATED"/>
    <property type="match status" value="1"/>
</dbReference>
<dbReference type="SUPFAM" id="SSF56219">
    <property type="entry name" value="DNase I-like"/>
    <property type="match status" value="1"/>
</dbReference>
<dbReference type="InterPro" id="IPR005135">
    <property type="entry name" value="Endo/exonuclease/phosphatase"/>
</dbReference>
<dbReference type="AlphaFoldDB" id="A0A4Y2Q1I4"/>
<evidence type="ECO:0000259" key="1">
    <source>
        <dbReference type="Pfam" id="PF14529"/>
    </source>
</evidence>
<evidence type="ECO:0000313" key="2">
    <source>
        <dbReference type="EMBL" id="GBN56196.1"/>
    </source>
</evidence>
<sequence>MADSSFKEIKFVQVNLHQAKAATTSLVQRAEDQNISVACVQEMYYVRSKPVGIPAKYKLYTSLRDKLKTGIILFQQDLTVMKICASTNTIGVIIKYRNHNLLVISVCCPSREDINSILSELESCLQHPHDKVVIMGDFNSKSPVWGSDVEDERGCDLLEFA</sequence>
<keyword evidence="3" id="KW-1185">Reference proteome</keyword>
<comment type="caution">
    <text evidence="2">The sequence shown here is derived from an EMBL/GenBank/DDBJ whole genome shotgun (WGS) entry which is preliminary data.</text>
</comment>
<dbReference type="Proteomes" id="UP000499080">
    <property type="component" value="Unassembled WGS sequence"/>
</dbReference>
<dbReference type="EMBL" id="BGPR01012467">
    <property type="protein sequence ID" value="GBN56196.1"/>
    <property type="molecule type" value="Genomic_DNA"/>
</dbReference>
<dbReference type="Pfam" id="PF14529">
    <property type="entry name" value="Exo_endo_phos_2"/>
    <property type="match status" value="1"/>
</dbReference>
<protein>
    <recommendedName>
        <fullName evidence="1">Endonuclease/exonuclease/phosphatase domain-containing protein</fullName>
    </recommendedName>
</protein>
<name>A0A4Y2Q1I4_ARAVE</name>
<reference evidence="2 3" key="1">
    <citation type="journal article" date="2019" name="Sci. Rep.">
        <title>Orb-weaving spider Araneus ventricosus genome elucidates the spidroin gene catalogue.</title>
        <authorList>
            <person name="Kono N."/>
            <person name="Nakamura H."/>
            <person name="Ohtoshi R."/>
            <person name="Moran D.A.P."/>
            <person name="Shinohara A."/>
            <person name="Yoshida Y."/>
            <person name="Fujiwara M."/>
            <person name="Mori M."/>
            <person name="Tomita M."/>
            <person name="Arakawa K."/>
        </authorList>
    </citation>
    <scope>NUCLEOTIDE SEQUENCE [LARGE SCALE GENOMIC DNA]</scope>
</reference>